<dbReference type="Gene3D" id="3.30.200.20">
    <property type="entry name" value="Phosphorylase Kinase, domain 1"/>
    <property type="match status" value="1"/>
</dbReference>
<reference evidence="8 9" key="1">
    <citation type="journal article" date="2011" name="Science">
        <title>The ecoresponsive genome of Daphnia pulex.</title>
        <authorList>
            <person name="Colbourne J.K."/>
            <person name="Pfrender M.E."/>
            <person name="Gilbert D."/>
            <person name="Thomas W.K."/>
            <person name="Tucker A."/>
            <person name="Oakley T.H."/>
            <person name="Tokishita S."/>
            <person name="Aerts A."/>
            <person name="Arnold G.J."/>
            <person name="Basu M.K."/>
            <person name="Bauer D.J."/>
            <person name="Caceres C.E."/>
            <person name="Carmel L."/>
            <person name="Casola C."/>
            <person name="Choi J.H."/>
            <person name="Detter J.C."/>
            <person name="Dong Q."/>
            <person name="Dusheyko S."/>
            <person name="Eads B.D."/>
            <person name="Frohlich T."/>
            <person name="Geiler-Samerotte K.A."/>
            <person name="Gerlach D."/>
            <person name="Hatcher P."/>
            <person name="Jogdeo S."/>
            <person name="Krijgsveld J."/>
            <person name="Kriventseva E.V."/>
            <person name="Kultz D."/>
            <person name="Laforsch C."/>
            <person name="Lindquist E."/>
            <person name="Lopez J."/>
            <person name="Manak J.R."/>
            <person name="Muller J."/>
            <person name="Pangilinan J."/>
            <person name="Patwardhan R.P."/>
            <person name="Pitluck S."/>
            <person name="Pritham E.J."/>
            <person name="Rechtsteiner A."/>
            <person name="Rho M."/>
            <person name="Rogozin I.B."/>
            <person name="Sakarya O."/>
            <person name="Salamov A."/>
            <person name="Schaack S."/>
            <person name="Shapiro H."/>
            <person name="Shiga Y."/>
            <person name="Skalitzky C."/>
            <person name="Smith Z."/>
            <person name="Souvorov A."/>
            <person name="Sung W."/>
            <person name="Tang Z."/>
            <person name="Tsuchiya D."/>
            <person name="Tu H."/>
            <person name="Vos H."/>
            <person name="Wang M."/>
            <person name="Wolf Y.I."/>
            <person name="Yamagata H."/>
            <person name="Yamada T."/>
            <person name="Ye Y."/>
            <person name="Shaw J.R."/>
            <person name="Andrews J."/>
            <person name="Crease T.J."/>
            <person name="Tang H."/>
            <person name="Lucas S.M."/>
            <person name="Robertson H.M."/>
            <person name="Bork P."/>
            <person name="Koonin E.V."/>
            <person name="Zdobnov E.M."/>
            <person name="Grigoriev I.V."/>
            <person name="Lynch M."/>
            <person name="Boore J.L."/>
        </authorList>
    </citation>
    <scope>NUCLEOTIDE SEQUENCE [LARGE SCALE GENOMIC DNA]</scope>
</reference>
<evidence type="ECO:0000256" key="2">
    <source>
        <dbReference type="ARBA" id="ARBA00022525"/>
    </source>
</evidence>
<keyword evidence="6" id="KW-0418">Kinase</keyword>
<evidence type="ECO:0000313" key="8">
    <source>
        <dbReference type="EMBL" id="EFX89539.1"/>
    </source>
</evidence>
<proteinExistence type="predicted"/>
<sequence length="668" mass="74191">MASRELFECSVCRALFRAKPELTAHLKASPICKTVPKKRDPYAFTCESFASHSIPSAIYSKTVPDTVVSSSRSSSSTSKTSSLADGTLLAAMEAGMKKIVVKPKRKSGLETSILSTIADGDEELITAYTSLPLDPVTGERRLNETIVGAVTLKSKINVAHVAAVLTRAQKVTICFLLDTTGSMFNYISGVKEQIVEIVDRVEKSGCVIEGLAFVGENHFEVLPFTKSIAEFKAFVVKIRATGGGDAPEDVLGGLNKAISLSWPERSGTRIIFHLGDAPPHGKNVYHDGSQSDSYENGHPRDRPLVELFREMLHKELLYYFGRINNACDKMICVFETHYGKKIDPMDSSNVGTICTAVTESVSRSISVTYRAKSSSALAGTTTKDLRKYTLDRIEPDWCLLPRYDGTILTFDLPNSIKDITSFAKLEDSIKKCRLQIALNPFAKGSVRLAYYGRIFYVTKDDPASPTSEIVDDVVFKEMIALPKVVDFDRQRYMTDLEVQTVAAKLAFEFNGMLFRTSLVPIVKLKFLMAKVVRIFMAGDSSPRFLVYEKRFRGDSPELIKYTNNLNYVLNPEGLDDNGRRRLELAVAFSHFTYDVTDGYLLVCDLQGVCVIDLKGKETLLLTDPAIHCAKHLRFGKTNLGNLGMEKFFKKHECNKYCQALGLRMPASE</sequence>
<evidence type="ECO:0000256" key="3">
    <source>
        <dbReference type="ARBA" id="ARBA00022527"/>
    </source>
</evidence>
<dbReference type="CDD" id="cd16970">
    <property type="entry name" value="Alpha_kinase_VwkA_like"/>
    <property type="match status" value="1"/>
</dbReference>
<keyword evidence="5" id="KW-0732">Signal</keyword>
<dbReference type="Gene3D" id="3.20.200.10">
    <property type="entry name" value="MHCK/EF2 kinase"/>
    <property type="match status" value="1"/>
</dbReference>
<dbReference type="SUPFAM" id="SSF53300">
    <property type="entry name" value="vWA-like"/>
    <property type="match status" value="1"/>
</dbReference>
<keyword evidence="3" id="KW-0723">Serine/threonine-protein kinase</keyword>
<dbReference type="InterPro" id="IPR052969">
    <property type="entry name" value="Thr-specific_kinase-like"/>
</dbReference>
<dbReference type="GO" id="GO:0032991">
    <property type="term" value="C:protein-containing complex"/>
    <property type="evidence" value="ECO:0007669"/>
    <property type="project" value="UniProtKB-ARBA"/>
</dbReference>
<comment type="subcellular location">
    <subcellularLocation>
        <location evidence="1">Secreted</location>
    </subcellularLocation>
</comment>
<evidence type="ECO:0000313" key="9">
    <source>
        <dbReference type="Proteomes" id="UP000000305"/>
    </source>
</evidence>
<keyword evidence="9" id="KW-1185">Reference proteome</keyword>
<dbReference type="AlphaFoldDB" id="E9FU32"/>
<keyword evidence="2" id="KW-0964">Secreted</keyword>
<feature type="domain" description="Alpha-type protein kinase" evidence="7">
    <location>
        <begin position="416"/>
        <end position="665"/>
    </location>
</feature>
<dbReference type="OMA" id="NPFNEIA"/>
<dbReference type="FunFam" id="3.30.200.20:FF:001303">
    <property type="entry name" value="Uncharacterized protein"/>
    <property type="match status" value="1"/>
</dbReference>
<dbReference type="CDD" id="cd00198">
    <property type="entry name" value="vWFA"/>
    <property type="match status" value="1"/>
</dbReference>
<dbReference type="GO" id="GO:0004674">
    <property type="term" value="F:protein serine/threonine kinase activity"/>
    <property type="evidence" value="ECO:0007669"/>
    <property type="project" value="UniProtKB-KW"/>
</dbReference>
<gene>
    <name evidence="8" type="ORF">DAPPUDRAFT_303246</name>
</gene>
<evidence type="ECO:0000256" key="5">
    <source>
        <dbReference type="ARBA" id="ARBA00022729"/>
    </source>
</evidence>
<dbReference type="GO" id="GO:0005524">
    <property type="term" value="F:ATP binding"/>
    <property type="evidence" value="ECO:0007669"/>
    <property type="project" value="InterPro"/>
</dbReference>
<dbReference type="HOGENOM" id="CLU_026740_0_0_1"/>
<dbReference type="KEGG" id="dpx:DAPPUDRAFT_303246"/>
<dbReference type="InterPro" id="IPR004166">
    <property type="entry name" value="a-kinase_dom"/>
</dbReference>
<organism evidence="8 9">
    <name type="scientific">Daphnia pulex</name>
    <name type="common">Water flea</name>
    <dbReference type="NCBI Taxonomy" id="6669"/>
    <lineage>
        <taxon>Eukaryota</taxon>
        <taxon>Metazoa</taxon>
        <taxon>Ecdysozoa</taxon>
        <taxon>Arthropoda</taxon>
        <taxon>Crustacea</taxon>
        <taxon>Branchiopoda</taxon>
        <taxon>Diplostraca</taxon>
        <taxon>Cladocera</taxon>
        <taxon>Anomopoda</taxon>
        <taxon>Daphniidae</taxon>
        <taxon>Daphnia</taxon>
    </lineage>
</organism>
<dbReference type="InterPro" id="IPR036465">
    <property type="entry name" value="vWFA_dom_sf"/>
</dbReference>
<evidence type="ECO:0000256" key="4">
    <source>
        <dbReference type="ARBA" id="ARBA00022679"/>
    </source>
</evidence>
<accession>E9FU32</accession>
<dbReference type="PANTHER" id="PTHR47763:SF4">
    <property type="entry name" value="ALPHA-PROTEIN KINASE VWKA"/>
    <property type="match status" value="1"/>
</dbReference>
<dbReference type="PANTHER" id="PTHR47763">
    <property type="entry name" value="ALPHA-PROTEIN KINASE VWKA"/>
    <property type="match status" value="1"/>
</dbReference>
<dbReference type="SUPFAM" id="SSF56112">
    <property type="entry name" value="Protein kinase-like (PK-like)"/>
    <property type="match status" value="1"/>
</dbReference>
<evidence type="ECO:0000259" key="7">
    <source>
        <dbReference type="PROSITE" id="PS51158"/>
    </source>
</evidence>
<dbReference type="SMART" id="SM00811">
    <property type="entry name" value="Alpha_kinase"/>
    <property type="match status" value="1"/>
</dbReference>
<evidence type="ECO:0000256" key="1">
    <source>
        <dbReference type="ARBA" id="ARBA00004613"/>
    </source>
</evidence>
<dbReference type="Proteomes" id="UP000000305">
    <property type="component" value="Unassembled WGS sequence"/>
</dbReference>
<dbReference type="Pfam" id="PF02816">
    <property type="entry name" value="Alpha_kinase"/>
    <property type="match status" value="1"/>
</dbReference>
<dbReference type="OrthoDB" id="6337958at2759"/>
<dbReference type="Pfam" id="PF25106">
    <property type="entry name" value="VWA_4"/>
    <property type="match status" value="1"/>
</dbReference>
<dbReference type="PROSITE" id="PS51158">
    <property type="entry name" value="ALPHA_KINASE"/>
    <property type="match status" value="1"/>
</dbReference>
<dbReference type="InterPro" id="IPR056861">
    <property type="entry name" value="HMCN1-like_VWA"/>
</dbReference>
<dbReference type="Gene3D" id="3.40.50.410">
    <property type="entry name" value="von Willebrand factor, type A domain"/>
    <property type="match status" value="1"/>
</dbReference>
<keyword evidence="4" id="KW-0808">Transferase</keyword>
<dbReference type="InterPro" id="IPR011009">
    <property type="entry name" value="Kinase-like_dom_sf"/>
</dbReference>
<dbReference type="InParanoid" id="E9FU32"/>
<dbReference type="eggNOG" id="KOG3614">
    <property type="taxonomic scope" value="Eukaryota"/>
</dbReference>
<name>E9FU32_DAPPU</name>
<protein>
    <recommendedName>
        <fullName evidence="7">Alpha-type protein kinase domain-containing protein</fullName>
    </recommendedName>
</protein>
<evidence type="ECO:0000256" key="6">
    <source>
        <dbReference type="ARBA" id="ARBA00022777"/>
    </source>
</evidence>
<dbReference type="EMBL" id="GL732524">
    <property type="protein sequence ID" value="EFX89539.1"/>
    <property type="molecule type" value="Genomic_DNA"/>
</dbReference>